<protein>
    <submittedName>
        <fullName evidence="2">Calmodulin-dependent protein kinase</fullName>
    </submittedName>
</protein>
<dbReference type="InterPro" id="IPR052751">
    <property type="entry name" value="Plant_MAPKKK"/>
</dbReference>
<dbReference type="PANTHER" id="PTHR48011:SF4">
    <property type="entry name" value="MITOGEN-ACTIVATED PROTEIN KINASE KINASE KINASE 19"/>
    <property type="match status" value="1"/>
</dbReference>
<dbReference type="SUPFAM" id="SSF56112">
    <property type="entry name" value="Protein kinase-like (PK-like)"/>
    <property type="match status" value="1"/>
</dbReference>
<dbReference type="PROSITE" id="PS50011">
    <property type="entry name" value="PROTEIN_KINASE_DOM"/>
    <property type="match status" value="1"/>
</dbReference>
<keyword evidence="3" id="KW-1185">Reference proteome</keyword>
<dbReference type="PANTHER" id="PTHR48011">
    <property type="entry name" value="CCR4-NOT TRANSCRIPTIONAL COMPLEX SUBUNIT CAF120-RELATED"/>
    <property type="match status" value="1"/>
</dbReference>
<dbReference type="EMBL" id="KE647306">
    <property type="protein sequence ID" value="EQB60319.1"/>
    <property type="molecule type" value="Genomic_DNA"/>
</dbReference>
<evidence type="ECO:0000313" key="3">
    <source>
        <dbReference type="Proteomes" id="UP000053780"/>
    </source>
</evidence>
<dbReference type="InterPro" id="IPR000719">
    <property type="entry name" value="Prot_kinase_dom"/>
</dbReference>
<proteinExistence type="predicted"/>
<evidence type="ECO:0000313" key="2">
    <source>
        <dbReference type="EMBL" id="EQB60319.1"/>
    </source>
</evidence>
<dbReference type="HOGENOM" id="CLU_065009_0_0_1"/>
<keyword evidence="2" id="KW-0808">Transferase</keyword>
<dbReference type="SMART" id="SM00220">
    <property type="entry name" value="S_TKc"/>
    <property type="match status" value="1"/>
</dbReference>
<dbReference type="GO" id="GO:0007165">
    <property type="term" value="P:signal transduction"/>
    <property type="evidence" value="ECO:0007669"/>
    <property type="project" value="TreeGrafter"/>
</dbReference>
<dbReference type="AlphaFoldDB" id="T0L727"/>
<dbReference type="Pfam" id="PF00069">
    <property type="entry name" value="Pkinase"/>
    <property type="match status" value="1"/>
</dbReference>
<dbReference type="GO" id="GO:0005524">
    <property type="term" value="F:ATP binding"/>
    <property type="evidence" value="ECO:0007669"/>
    <property type="project" value="InterPro"/>
</dbReference>
<keyword evidence="2" id="KW-0418">Kinase</keyword>
<accession>T0L727</accession>
<name>T0L727_9MICR</name>
<dbReference type="OrthoDB" id="266718at2759"/>
<evidence type="ECO:0000259" key="1">
    <source>
        <dbReference type="PROSITE" id="PS50011"/>
    </source>
</evidence>
<dbReference type="Gene3D" id="1.10.510.10">
    <property type="entry name" value="Transferase(Phosphotransferase) domain 1"/>
    <property type="match status" value="1"/>
</dbReference>
<dbReference type="GO" id="GO:0004672">
    <property type="term" value="F:protein kinase activity"/>
    <property type="evidence" value="ECO:0007669"/>
    <property type="project" value="InterPro"/>
</dbReference>
<dbReference type="Proteomes" id="UP000053780">
    <property type="component" value="Unassembled WGS sequence"/>
</dbReference>
<dbReference type="InterPro" id="IPR011009">
    <property type="entry name" value="Kinase-like_dom_sf"/>
</dbReference>
<dbReference type="VEuPathDB" id="MicrosporidiaDB:NAPIS_ORF02096"/>
<feature type="domain" description="Protein kinase" evidence="1">
    <location>
        <begin position="1"/>
        <end position="289"/>
    </location>
</feature>
<sequence>MEDEIYNFINHKVDECLELKTRYEQNKHFSNIKSNLPIRPLKMTLNTAVFYNTETDTVLKRIIINKKAPIYEDKIALKMNHENVVKSYRSEIRTYKDKNKETQTILWLYMEYLPVKLDQSSISQDEDKIRNVAFDLLKGLNYLHMNDIAHLDLKISNIMGFRIDDKINYKIIDMGYSREIKDEVQIPSKNYGTFPYKPPENVLRNIHGKKGDIWCVGAILLFLRMGQTPFYTKDNKRHKELYDRFIVGDYKIKYPSDISEELKDLIKACMQLNRHKRPTTDELLQHRFFNKENGLLFGYSESSEYYDSGYETSDESVEFTSEL</sequence>
<organism evidence="2 3">
    <name type="scientific">Vairimorpha apis BRL 01</name>
    <dbReference type="NCBI Taxonomy" id="1037528"/>
    <lineage>
        <taxon>Eukaryota</taxon>
        <taxon>Fungi</taxon>
        <taxon>Fungi incertae sedis</taxon>
        <taxon>Microsporidia</taxon>
        <taxon>Nosematidae</taxon>
        <taxon>Vairimorpha</taxon>
    </lineage>
</organism>
<gene>
    <name evidence="2" type="ORF">NAPIS_ORF02096</name>
</gene>
<reference evidence="2 3" key="1">
    <citation type="journal article" date="2013" name="BMC Genomics">
        <title>Genome sequencing and comparative genomics of honey bee microsporidia, Nosema apis reveal novel insights into host-parasite interactions.</title>
        <authorList>
            <person name="Chen Yp."/>
            <person name="Pettis J.S."/>
            <person name="Zhao Y."/>
            <person name="Liu X."/>
            <person name="Tallon L.J."/>
            <person name="Sadzewicz L.D."/>
            <person name="Li R."/>
            <person name="Zheng H."/>
            <person name="Huang S."/>
            <person name="Zhang X."/>
            <person name="Hamilton M.C."/>
            <person name="Pernal S.F."/>
            <person name="Melathopoulos A.P."/>
            <person name="Yan X."/>
            <person name="Evans J.D."/>
        </authorList>
    </citation>
    <scope>NUCLEOTIDE SEQUENCE [LARGE SCALE GENOMIC DNA]</scope>
    <source>
        <strain evidence="2 3">BRL 01</strain>
    </source>
</reference>